<evidence type="ECO:0000259" key="4">
    <source>
        <dbReference type="PROSITE" id="PS51379"/>
    </source>
</evidence>
<proteinExistence type="predicted"/>
<dbReference type="RefSeq" id="WP_021952666.1">
    <property type="nucleotide sequence ID" value="NZ_JACOOZ010000001.1"/>
</dbReference>
<dbReference type="EMBL" id="JACOOZ010000001">
    <property type="protein sequence ID" value="MBC5666842.1"/>
    <property type="molecule type" value="Genomic_DNA"/>
</dbReference>
<dbReference type="Pfam" id="PF04432">
    <property type="entry name" value="FrhB_FdhB_C"/>
    <property type="match status" value="1"/>
</dbReference>
<organism evidence="5 6">
    <name type="scientific">Eubacterium segne</name>
    <dbReference type="NCBI Taxonomy" id="2763045"/>
    <lineage>
        <taxon>Bacteria</taxon>
        <taxon>Bacillati</taxon>
        <taxon>Bacillota</taxon>
        <taxon>Clostridia</taxon>
        <taxon>Eubacteriales</taxon>
        <taxon>Eubacteriaceae</taxon>
        <taxon>Eubacterium</taxon>
    </lineage>
</organism>
<dbReference type="Pfam" id="PF12838">
    <property type="entry name" value="Fer4_7"/>
    <property type="match status" value="1"/>
</dbReference>
<dbReference type="InterPro" id="IPR017896">
    <property type="entry name" value="4Fe4S_Fe-S-bd"/>
</dbReference>
<feature type="domain" description="4Fe-4S ferredoxin-type" evidence="4">
    <location>
        <begin position="35"/>
        <end position="65"/>
    </location>
</feature>
<dbReference type="InterPro" id="IPR017900">
    <property type="entry name" value="4Fe4S_Fe_S_CS"/>
</dbReference>
<sequence>MINIKRKSECTGCSACKNICPKNAIEMVCDNEGFEYPIVDKNKCVNCNLCNKVCPVLNVKECKDENQIINIAYNCNKEEVEKSSSGGIFILLAKKTIENGGVVYGAAFDEKLVLRHTSADKYEKIEPLLKSKYVQSAIGDSYIKVKNDLKKGRKVLFVGTPCQVNGLLSFLNKKYDNLITVDFICHGVPSGKVLHHYVSCLEKKYHSSITKIFFRTKTKGWNNFGLKFLFENGKCIEKFGIEDEYLAAFLFDIDLRPSCYKCNFKGIDRKSDITLADAWGELSGSRVYNERGTSLIIAHTNDGEKLIDEITKNIEFERNNENYILKYNVNAMYSVIKDSRRKKFFKQLNNNRDFMEIVNKLKKITFRVRVERKIRKIVNGRRNKKIS</sequence>
<name>A0ABR7EZQ1_9FIRM</name>
<dbReference type="InterPro" id="IPR007525">
    <property type="entry name" value="FrhB_FdhB_C"/>
</dbReference>
<dbReference type="PROSITE" id="PS00198">
    <property type="entry name" value="4FE4S_FER_1"/>
    <property type="match status" value="1"/>
</dbReference>
<evidence type="ECO:0000256" key="3">
    <source>
        <dbReference type="ARBA" id="ARBA00023014"/>
    </source>
</evidence>
<dbReference type="PANTHER" id="PTHR43193:SF2">
    <property type="entry name" value="POLYFERREDOXIN PROTEIN FWDF"/>
    <property type="match status" value="1"/>
</dbReference>
<dbReference type="Proteomes" id="UP000597877">
    <property type="component" value="Unassembled WGS sequence"/>
</dbReference>
<protein>
    <submittedName>
        <fullName evidence="5">Coenzyme F420 hydrogenase/dehydrogenase, beta subunit C-terminal domain</fullName>
    </submittedName>
</protein>
<evidence type="ECO:0000313" key="6">
    <source>
        <dbReference type="Proteomes" id="UP000597877"/>
    </source>
</evidence>
<accession>A0ABR7EZQ1</accession>
<gene>
    <name evidence="5" type="ORF">H8S00_02385</name>
</gene>
<feature type="domain" description="4Fe-4S ferredoxin-type" evidence="4">
    <location>
        <begin position="1"/>
        <end position="30"/>
    </location>
</feature>
<dbReference type="SUPFAM" id="SSF54862">
    <property type="entry name" value="4Fe-4S ferredoxins"/>
    <property type="match status" value="1"/>
</dbReference>
<keyword evidence="1" id="KW-0479">Metal-binding</keyword>
<keyword evidence="3" id="KW-0411">Iron-sulfur</keyword>
<reference evidence="5 6" key="1">
    <citation type="submission" date="2020-08" db="EMBL/GenBank/DDBJ databases">
        <title>Genome public.</title>
        <authorList>
            <person name="Liu C."/>
            <person name="Sun Q."/>
        </authorList>
    </citation>
    <scope>NUCLEOTIDE SEQUENCE [LARGE SCALE GENOMIC DNA]</scope>
    <source>
        <strain evidence="5 6">BX4</strain>
    </source>
</reference>
<keyword evidence="2" id="KW-0408">Iron</keyword>
<evidence type="ECO:0000256" key="1">
    <source>
        <dbReference type="ARBA" id="ARBA00022723"/>
    </source>
</evidence>
<dbReference type="PROSITE" id="PS51379">
    <property type="entry name" value="4FE4S_FER_2"/>
    <property type="match status" value="2"/>
</dbReference>
<evidence type="ECO:0000313" key="5">
    <source>
        <dbReference type="EMBL" id="MBC5666842.1"/>
    </source>
</evidence>
<dbReference type="InterPro" id="IPR052977">
    <property type="entry name" value="Polyferredoxin-like_ET"/>
</dbReference>
<dbReference type="Gene3D" id="3.30.70.20">
    <property type="match status" value="1"/>
</dbReference>
<comment type="caution">
    <text evidence="5">The sequence shown here is derived from an EMBL/GenBank/DDBJ whole genome shotgun (WGS) entry which is preliminary data.</text>
</comment>
<dbReference type="PANTHER" id="PTHR43193">
    <property type="match status" value="1"/>
</dbReference>
<evidence type="ECO:0000256" key="2">
    <source>
        <dbReference type="ARBA" id="ARBA00023004"/>
    </source>
</evidence>
<keyword evidence="6" id="KW-1185">Reference proteome</keyword>